<dbReference type="EMBL" id="QJKJ01005432">
    <property type="protein sequence ID" value="RDX90323.1"/>
    <property type="molecule type" value="Genomic_DNA"/>
</dbReference>
<evidence type="ECO:0000256" key="1">
    <source>
        <dbReference type="ARBA" id="ARBA00008966"/>
    </source>
</evidence>
<dbReference type="OrthoDB" id="5783963at2759"/>
<evidence type="ECO:0000259" key="3">
    <source>
        <dbReference type="Pfam" id="PF08164"/>
    </source>
</evidence>
<organism evidence="5 6">
    <name type="scientific">Mucuna pruriens</name>
    <name type="common">Velvet bean</name>
    <name type="synonym">Dolichos pruriens</name>
    <dbReference type="NCBI Taxonomy" id="157652"/>
    <lineage>
        <taxon>Eukaryota</taxon>
        <taxon>Viridiplantae</taxon>
        <taxon>Streptophyta</taxon>
        <taxon>Embryophyta</taxon>
        <taxon>Tracheophyta</taxon>
        <taxon>Spermatophyta</taxon>
        <taxon>Magnoliopsida</taxon>
        <taxon>eudicotyledons</taxon>
        <taxon>Gunneridae</taxon>
        <taxon>Pentapetalae</taxon>
        <taxon>rosids</taxon>
        <taxon>fabids</taxon>
        <taxon>Fabales</taxon>
        <taxon>Fabaceae</taxon>
        <taxon>Papilionoideae</taxon>
        <taxon>50 kb inversion clade</taxon>
        <taxon>NPAAA clade</taxon>
        <taxon>indigoferoid/millettioid clade</taxon>
        <taxon>Phaseoleae</taxon>
        <taxon>Mucuna</taxon>
    </lineage>
</organism>
<evidence type="ECO:0000313" key="6">
    <source>
        <dbReference type="Proteomes" id="UP000257109"/>
    </source>
</evidence>
<dbReference type="Pfam" id="PF13339">
    <property type="entry name" value="AATF-Che1"/>
    <property type="match status" value="1"/>
</dbReference>
<dbReference type="STRING" id="157652.A0A371GJ16"/>
<dbReference type="PANTHER" id="PTHR15565">
    <property type="entry name" value="AATF PROTEIN APOPTOSIS ANTAGONIZING TRANSCRIPTION FACTOR"/>
    <property type="match status" value="1"/>
</dbReference>
<gene>
    <name evidence="5" type="primary">Aatf</name>
    <name evidence="5" type="ORF">CR513_27830</name>
</gene>
<comment type="caution">
    <text evidence="5">The sequence shown here is derived from an EMBL/GenBank/DDBJ whole genome shotgun (WGS) entry which is preliminary data.</text>
</comment>
<comment type="similarity">
    <text evidence="1">Belongs to the AATF family.</text>
</comment>
<dbReference type="GO" id="GO:0005730">
    <property type="term" value="C:nucleolus"/>
    <property type="evidence" value="ECO:0007669"/>
    <property type="project" value="TreeGrafter"/>
</dbReference>
<accession>A0A371GJ16</accession>
<dbReference type="InterPro" id="IPR025160">
    <property type="entry name" value="AATF"/>
</dbReference>
<feature type="compositionally biased region" description="Acidic residues" evidence="2">
    <location>
        <begin position="42"/>
        <end position="84"/>
    </location>
</feature>
<dbReference type="AlphaFoldDB" id="A0A371GJ16"/>
<evidence type="ECO:0000313" key="5">
    <source>
        <dbReference type="EMBL" id="RDX90323.1"/>
    </source>
</evidence>
<evidence type="ECO:0000256" key="2">
    <source>
        <dbReference type="SAM" id="MobiDB-lite"/>
    </source>
</evidence>
<feature type="non-terminal residue" evidence="5">
    <location>
        <position position="1"/>
    </location>
</feature>
<feature type="domain" description="AATF leucine zipper-containing" evidence="4">
    <location>
        <begin position="124"/>
        <end position="257"/>
    </location>
</feature>
<sequence length="424" mass="48665">MLVSDSKSFSVRALDSVFPRSAGVKMGLSVKKSRKRGKSDSDSDDYNDMEYEEVEDDYDEDGEEEYEEEEEEHREKVTDDEDNGAGESSEWKKDEMEQLEKEYRDLHHQELDTLKNLKHHKDEDLLKGQAVKSQKALWYKILELRFLLQKPFSSSNRLPQESSKSLFCETDETVKVAYSDLMISSKETLDSILELQEALFAKNPSITQATVGSEGSSKDLEVSKHLDDNLDQEWSQISQMHKSIASFRDKSINKWQRMTQVTTGAAAIKGKLHAFNQDISNQVAGYMRDPSRMIKQMQLRRSTVNIFGSVSDVDDKPKEAETSTDGDPELLDDSEFYQQLLKEFFETVDPSSSEKAFYALKRMQPKKRKIVDRRASKCRKIRYNVHEKIVNFMAPQPANMLPMAPKLFENLFGLKTHKSSTAAS</sequence>
<keyword evidence="6" id="KW-1185">Reference proteome</keyword>
<dbReference type="PANTHER" id="PTHR15565:SF0">
    <property type="entry name" value="PROTEIN AATF"/>
    <property type="match status" value="1"/>
</dbReference>
<feature type="region of interest" description="Disordered" evidence="2">
    <location>
        <begin position="23"/>
        <end position="97"/>
    </location>
</feature>
<reference evidence="5" key="1">
    <citation type="submission" date="2018-05" db="EMBL/GenBank/DDBJ databases">
        <title>Draft genome of Mucuna pruriens seed.</title>
        <authorList>
            <person name="Nnadi N.E."/>
            <person name="Vos R."/>
            <person name="Hasami M.H."/>
            <person name="Devisetty U.K."/>
            <person name="Aguiy J.C."/>
        </authorList>
    </citation>
    <scope>NUCLEOTIDE SEQUENCE [LARGE SCALE GENOMIC DNA]</scope>
    <source>
        <strain evidence="5">JCA_2017</strain>
    </source>
</reference>
<proteinExistence type="inferred from homology"/>
<dbReference type="InterPro" id="IPR012617">
    <property type="entry name" value="AATF_C"/>
</dbReference>
<feature type="domain" description="Apoptosis-antagonizing transcription factor C-terminal" evidence="3">
    <location>
        <begin position="337"/>
        <end position="412"/>
    </location>
</feature>
<dbReference type="Pfam" id="PF08164">
    <property type="entry name" value="TRAUB"/>
    <property type="match status" value="1"/>
</dbReference>
<protein>
    <submittedName>
        <fullName evidence="5">Protein AATF</fullName>
    </submittedName>
</protein>
<name>A0A371GJ16_MUCPR</name>
<evidence type="ECO:0000259" key="4">
    <source>
        <dbReference type="Pfam" id="PF13339"/>
    </source>
</evidence>
<dbReference type="InterPro" id="IPR039223">
    <property type="entry name" value="AATF/Bfr2"/>
</dbReference>
<dbReference type="Proteomes" id="UP000257109">
    <property type="component" value="Unassembled WGS sequence"/>
</dbReference>